<sequence>MFSGVFSGFIFWFLGQRNGFKKAIKQKQKIGKNSKGIQVGGDYSS</sequence>
<keyword evidence="2" id="KW-1185">Reference proteome</keyword>
<reference evidence="2" key="1">
    <citation type="submission" date="2011-07" db="EMBL/GenBank/DDBJ databases">
        <title>The complete genome of Cyclobacterium marinum DSM 745.</title>
        <authorList>
            <person name="Lucas S."/>
            <person name="Han J."/>
            <person name="Lapidus A."/>
            <person name="Bruce D."/>
            <person name="Goodwin L."/>
            <person name="Pitluck S."/>
            <person name="Peters L."/>
            <person name="Kyrpides N."/>
            <person name="Mavromatis K."/>
            <person name="Ivanova N."/>
            <person name="Ovchinnikova G."/>
            <person name="Chertkov O."/>
            <person name="Detter J.C."/>
            <person name="Tapia R."/>
            <person name="Han C."/>
            <person name="Land M."/>
            <person name="Hauser L."/>
            <person name="Markowitz V."/>
            <person name="Cheng J.-F."/>
            <person name="Hugenholtz P."/>
            <person name="Woyke T."/>
            <person name="Wu D."/>
            <person name="Tindall B."/>
            <person name="Schuetze A."/>
            <person name="Brambilla E."/>
            <person name="Klenk H.-P."/>
            <person name="Eisen J.A."/>
        </authorList>
    </citation>
    <scope>NUCLEOTIDE SEQUENCE [LARGE SCALE GENOMIC DNA]</scope>
    <source>
        <strain evidence="2">ATCC 25205 / DSM 745 / LMG 13164 / NCIMB 1802</strain>
    </source>
</reference>
<accession>G0IZB6</accession>
<gene>
    <name evidence="1" type="ordered locus">Cycma_0614</name>
</gene>
<evidence type="ECO:0000313" key="2">
    <source>
        <dbReference type="Proteomes" id="UP000001635"/>
    </source>
</evidence>
<protein>
    <submittedName>
        <fullName evidence="1">Uncharacterized protein</fullName>
    </submittedName>
</protein>
<dbReference type="KEGG" id="cmr:Cycma_0614"/>
<dbReference type="EMBL" id="CP002955">
    <property type="protein sequence ID" value="AEL24389.1"/>
    <property type="molecule type" value="Genomic_DNA"/>
</dbReference>
<proteinExistence type="predicted"/>
<dbReference type="Proteomes" id="UP000001635">
    <property type="component" value="Chromosome"/>
</dbReference>
<organism evidence="1 2">
    <name type="scientific">Cyclobacterium marinum (strain ATCC 25205 / DSM 745 / LMG 13164 / NCIMB 1802)</name>
    <name type="common">Flectobacillus marinus</name>
    <dbReference type="NCBI Taxonomy" id="880070"/>
    <lineage>
        <taxon>Bacteria</taxon>
        <taxon>Pseudomonadati</taxon>
        <taxon>Bacteroidota</taxon>
        <taxon>Cytophagia</taxon>
        <taxon>Cytophagales</taxon>
        <taxon>Cyclobacteriaceae</taxon>
        <taxon>Cyclobacterium</taxon>
    </lineage>
</organism>
<dbReference type="AlphaFoldDB" id="G0IZB6"/>
<name>G0IZB6_CYCMS</name>
<dbReference type="HOGENOM" id="CLU_3198819_0_0_10"/>
<evidence type="ECO:0000313" key="1">
    <source>
        <dbReference type="EMBL" id="AEL24389.1"/>
    </source>
</evidence>